<reference evidence="2 3" key="1">
    <citation type="submission" date="2019-09" db="EMBL/GenBank/DDBJ databases">
        <title>A chromosome-level genome assembly of the Chinese tupelo Nyssa sinensis.</title>
        <authorList>
            <person name="Yang X."/>
            <person name="Kang M."/>
            <person name="Yang Y."/>
            <person name="Xiong H."/>
            <person name="Wang M."/>
            <person name="Zhang Z."/>
            <person name="Wang Z."/>
            <person name="Wu H."/>
            <person name="Ma T."/>
            <person name="Liu J."/>
            <person name="Xi Z."/>
        </authorList>
    </citation>
    <scope>NUCLEOTIDE SEQUENCE [LARGE SCALE GENOMIC DNA]</scope>
    <source>
        <strain evidence="2">J267</strain>
        <tissue evidence="2">Leaf</tissue>
    </source>
</reference>
<dbReference type="EMBL" id="CM018043">
    <property type="protein sequence ID" value="KAA8530746.1"/>
    <property type="molecule type" value="Genomic_DNA"/>
</dbReference>
<dbReference type="AlphaFoldDB" id="A0A5J5AM63"/>
<evidence type="ECO:0000313" key="2">
    <source>
        <dbReference type="EMBL" id="KAA8530746.1"/>
    </source>
</evidence>
<dbReference type="PANTHER" id="PTHR37604:SF1">
    <property type="entry name" value="TRANSCRIPTION INITIATION FACTOR TFIID SUBUNIT"/>
    <property type="match status" value="1"/>
</dbReference>
<dbReference type="OrthoDB" id="1906016at2759"/>
<sequence length="167" mass="19298">MQSQQQALLRQPQQIPRQMHPQMQQIVHPPNLALQQQQQWERMRRRQPSTPRPGMNMNMDKERPLVEVKIENPSDFPMDSNAFTTMNARNPQLQFRQQQIAAMSNFNAQSSNQFRQLASLQMPQVQTPNMGIVRAPPVKVEGFQELIGGDATLKHDSEENKMTSPQK</sequence>
<gene>
    <name evidence="2" type="ORF">F0562_005320</name>
</gene>
<feature type="region of interest" description="Disordered" evidence="1">
    <location>
        <begin position="1"/>
        <end position="63"/>
    </location>
</feature>
<feature type="compositionally biased region" description="Low complexity" evidence="1">
    <location>
        <begin position="1"/>
        <end position="18"/>
    </location>
</feature>
<evidence type="ECO:0000256" key="1">
    <source>
        <dbReference type="SAM" id="MobiDB-lite"/>
    </source>
</evidence>
<dbReference type="Proteomes" id="UP000325577">
    <property type="component" value="Linkage Group LG2"/>
</dbReference>
<proteinExistence type="predicted"/>
<name>A0A5J5AM63_9ASTE</name>
<keyword evidence="3" id="KW-1185">Reference proteome</keyword>
<protein>
    <submittedName>
        <fullName evidence="2">Uncharacterized protein</fullName>
    </submittedName>
</protein>
<accession>A0A5J5AM63</accession>
<dbReference type="PANTHER" id="PTHR37604">
    <property type="entry name" value="TRANSCRIPTION INITIATION FACTOR TFIID SUBUNIT"/>
    <property type="match status" value="1"/>
</dbReference>
<evidence type="ECO:0000313" key="3">
    <source>
        <dbReference type="Proteomes" id="UP000325577"/>
    </source>
</evidence>
<organism evidence="2 3">
    <name type="scientific">Nyssa sinensis</name>
    <dbReference type="NCBI Taxonomy" id="561372"/>
    <lineage>
        <taxon>Eukaryota</taxon>
        <taxon>Viridiplantae</taxon>
        <taxon>Streptophyta</taxon>
        <taxon>Embryophyta</taxon>
        <taxon>Tracheophyta</taxon>
        <taxon>Spermatophyta</taxon>
        <taxon>Magnoliopsida</taxon>
        <taxon>eudicotyledons</taxon>
        <taxon>Gunneridae</taxon>
        <taxon>Pentapetalae</taxon>
        <taxon>asterids</taxon>
        <taxon>Cornales</taxon>
        <taxon>Nyssaceae</taxon>
        <taxon>Nyssa</taxon>
    </lineage>
</organism>